<dbReference type="OrthoDB" id="76265at2759"/>
<dbReference type="Gene3D" id="2.60.120.620">
    <property type="entry name" value="q2cbj1_9rhob like domain"/>
    <property type="match status" value="1"/>
</dbReference>
<evidence type="ECO:0000256" key="2">
    <source>
        <dbReference type="ARBA" id="ARBA00022723"/>
    </source>
</evidence>
<name>A0A138ZYQ2_GONPJ</name>
<evidence type="ECO:0000256" key="1">
    <source>
        <dbReference type="ARBA" id="ARBA00001961"/>
    </source>
</evidence>
<evidence type="ECO:0000259" key="6">
    <source>
        <dbReference type="PROSITE" id="PS51471"/>
    </source>
</evidence>
<evidence type="ECO:0000313" key="8">
    <source>
        <dbReference type="Proteomes" id="UP000070544"/>
    </source>
</evidence>
<sequence length="569" mass="63044">MGSGVTSNKDKSLRGDQLRFFNASSLAQDSCSHSELPHITTLRVLKRRLDSVASFMSHSLGVPLVARSVQLARYAGTAGERYVKHADSGPSNPTRTLTLLLYLNPNWDVSTMGGQLRLWPSGEDGSPVEVEPLMDRLVAFSSATLHEVLPSHAPRSALTVWYHSPDPDAFRHSLADRALRPTIEHWRSVPASPFLYLHPDTTSRIFVSVPAYRDLDVHSTLASLFGRASNPTRVFAGVLYQDAPEDAGMHDPTLIESWKGQVRTRTWHARDAQGPVVARSEVATMWEGEEYYMQIDSHMRFGKHWDLRLLDLIRRCPDPARSVLTTYPPNYEPEAETENRATPSDCVARGPVILYVSKLDDNGMPRVSGRVFTLSNPHAIPPPPLSNLLNGVSGSGDPQRDAQRQYGLLPSRLASAGFVFAPSSILNDVPADPTLRHLFFGEETLWSARAWTRGWDLWTWQPAAWPVRSEPFKLDDLVRHRWSRSYRRTWVGDVKDAGGTDGDNGQWSKERTATHAVVKAVLGMPGGSALDEEHALGGVYGLGTVRSMEDFGSWSAVDFARGQVKALGV</sequence>
<dbReference type="OMA" id="PNEVIPC"/>
<evidence type="ECO:0000256" key="3">
    <source>
        <dbReference type="ARBA" id="ARBA00022964"/>
    </source>
</evidence>
<keyword evidence="3" id="KW-0223">Dioxygenase</keyword>
<evidence type="ECO:0000313" key="7">
    <source>
        <dbReference type="EMBL" id="KXS09634.1"/>
    </source>
</evidence>
<dbReference type="Pfam" id="PF13640">
    <property type="entry name" value="2OG-FeII_Oxy_3"/>
    <property type="match status" value="1"/>
</dbReference>
<dbReference type="SMART" id="SM00702">
    <property type="entry name" value="P4Hc"/>
    <property type="match status" value="1"/>
</dbReference>
<dbReference type="EMBL" id="KQ965857">
    <property type="protein sequence ID" value="KXS09634.1"/>
    <property type="molecule type" value="Genomic_DNA"/>
</dbReference>
<protein>
    <submittedName>
        <fullName evidence="7">Glycosyltransferase family 60 protein</fullName>
    </submittedName>
</protein>
<dbReference type="InterPro" id="IPR006620">
    <property type="entry name" value="Pro_4_hyd_alph"/>
</dbReference>
<keyword evidence="8" id="KW-1185">Reference proteome</keyword>
<dbReference type="InterPro" id="IPR005123">
    <property type="entry name" value="Oxoglu/Fe-dep_dioxygenase_dom"/>
</dbReference>
<dbReference type="Proteomes" id="UP000070544">
    <property type="component" value="Unassembled WGS sequence"/>
</dbReference>
<dbReference type="PROSITE" id="PS51471">
    <property type="entry name" value="FE2OG_OXY"/>
    <property type="match status" value="1"/>
</dbReference>
<gene>
    <name evidence="7" type="ORF">M427DRAFT_140688</name>
</gene>
<evidence type="ECO:0000256" key="5">
    <source>
        <dbReference type="ARBA" id="ARBA00023004"/>
    </source>
</evidence>
<feature type="domain" description="Fe2OG dioxygenase" evidence="6">
    <location>
        <begin position="65"/>
        <end position="164"/>
    </location>
</feature>
<proteinExistence type="predicted"/>
<keyword evidence="7" id="KW-0808">Transferase</keyword>
<keyword evidence="4" id="KW-0560">Oxidoreductase</keyword>
<dbReference type="InterPro" id="IPR044862">
    <property type="entry name" value="Pro_4_hyd_alph_FE2OG_OXY"/>
</dbReference>
<comment type="cofactor">
    <cofactor evidence="1">
        <name>L-ascorbate</name>
        <dbReference type="ChEBI" id="CHEBI:38290"/>
    </cofactor>
</comment>
<dbReference type="STRING" id="1344416.A0A138ZYQ2"/>
<dbReference type="AlphaFoldDB" id="A0A138ZYQ2"/>
<organism evidence="7 8">
    <name type="scientific">Gonapodya prolifera (strain JEL478)</name>
    <name type="common">Monoblepharis prolifera</name>
    <dbReference type="NCBI Taxonomy" id="1344416"/>
    <lineage>
        <taxon>Eukaryota</taxon>
        <taxon>Fungi</taxon>
        <taxon>Fungi incertae sedis</taxon>
        <taxon>Chytridiomycota</taxon>
        <taxon>Chytridiomycota incertae sedis</taxon>
        <taxon>Monoblepharidomycetes</taxon>
        <taxon>Monoblepharidales</taxon>
        <taxon>Gonapodyaceae</taxon>
        <taxon>Gonapodya</taxon>
    </lineage>
</organism>
<keyword evidence="2" id="KW-0479">Metal-binding</keyword>
<dbReference type="GO" id="GO:0031418">
    <property type="term" value="F:L-ascorbic acid binding"/>
    <property type="evidence" value="ECO:0007669"/>
    <property type="project" value="InterPro"/>
</dbReference>
<accession>A0A138ZYQ2</accession>
<dbReference type="GO" id="GO:0005506">
    <property type="term" value="F:iron ion binding"/>
    <property type="evidence" value="ECO:0007669"/>
    <property type="project" value="InterPro"/>
</dbReference>
<evidence type="ECO:0000256" key="4">
    <source>
        <dbReference type="ARBA" id="ARBA00023002"/>
    </source>
</evidence>
<dbReference type="PANTHER" id="PTHR34496">
    <property type="entry name" value="GLCNAC TRANSFERASE-RELATED"/>
    <property type="match status" value="1"/>
</dbReference>
<dbReference type="InterPro" id="IPR021067">
    <property type="entry name" value="Glycosyltransferase"/>
</dbReference>
<dbReference type="PANTHER" id="PTHR34496:SF9">
    <property type="entry name" value="[SKP1-PROTEIN]-HYDROXYPROLINE N-ACETYLGLUCOSAMINYLTRANSFERASE"/>
    <property type="match status" value="1"/>
</dbReference>
<reference evidence="7 8" key="1">
    <citation type="journal article" date="2015" name="Genome Biol. Evol.">
        <title>Phylogenomic analyses indicate that early fungi evolved digesting cell walls of algal ancestors of land plants.</title>
        <authorList>
            <person name="Chang Y."/>
            <person name="Wang S."/>
            <person name="Sekimoto S."/>
            <person name="Aerts A.L."/>
            <person name="Choi C."/>
            <person name="Clum A."/>
            <person name="LaButti K.M."/>
            <person name="Lindquist E.A."/>
            <person name="Yee Ngan C."/>
            <person name="Ohm R.A."/>
            <person name="Salamov A.A."/>
            <person name="Grigoriev I.V."/>
            <person name="Spatafora J.W."/>
            <person name="Berbee M.L."/>
        </authorList>
    </citation>
    <scope>NUCLEOTIDE SEQUENCE [LARGE SCALE GENOMIC DNA]</scope>
    <source>
        <strain evidence="7 8">JEL478</strain>
    </source>
</reference>
<keyword evidence="5" id="KW-0408">Iron</keyword>
<dbReference type="GO" id="GO:0051213">
    <property type="term" value="F:dioxygenase activity"/>
    <property type="evidence" value="ECO:0007669"/>
    <property type="project" value="UniProtKB-KW"/>
</dbReference>
<dbReference type="GO" id="GO:0016705">
    <property type="term" value="F:oxidoreductase activity, acting on paired donors, with incorporation or reduction of molecular oxygen"/>
    <property type="evidence" value="ECO:0007669"/>
    <property type="project" value="InterPro"/>
</dbReference>
<dbReference type="Pfam" id="PF11397">
    <property type="entry name" value="GlcNAc"/>
    <property type="match status" value="2"/>
</dbReference>
<dbReference type="GO" id="GO:0016740">
    <property type="term" value="F:transferase activity"/>
    <property type="evidence" value="ECO:0007669"/>
    <property type="project" value="UniProtKB-KW"/>
</dbReference>